<dbReference type="EMBL" id="MN739361">
    <property type="protein sequence ID" value="QHT00941.1"/>
    <property type="molecule type" value="Genomic_DNA"/>
</dbReference>
<name>A0A6C0C928_9ZZZZ</name>
<dbReference type="AlphaFoldDB" id="A0A6C0C928"/>
<reference evidence="1" key="1">
    <citation type="journal article" date="2020" name="Nature">
        <title>Giant virus diversity and host interactions through global metagenomics.</title>
        <authorList>
            <person name="Schulz F."/>
            <person name="Roux S."/>
            <person name="Paez-Espino D."/>
            <person name="Jungbluth S."/>
            <person name="Walsh D.A."/>
            <person name="Denef V.J."/>
            <person name="McMahon K.D."/>
            <person name="Konstantinidis K.T."/>
            <person name="Eloe-Fadrosh E.A."/>
            <person name="Kyrpides N.C."/>
            <person name="Woyke T."/>
        </authorList>
    </citation>
    <scope>NUCLEOTIDE SEQUENCE</scope>
    <source>
        <strain evidence="1">GVMAG-M-3300020192-26</strain>
    </source>
</reference>
<organism evidence="1">
    <name type="scientific">viral metagenome</name>
    <dbReference type="NCBI Taxonomy" id="1070528"/>
    <lineage>
        <taxon>unclassified sequences</taxon>
        <taxon>metagenomes</taxon>
        <taxon>organismal metagenomes</taxon>
    </lineage>
</organism>
<accession>A0A6C0C928</accession>
<evidence type="ECO:0000313" key="1">
    <source>
        <dbReference type="EMBL" id="QHT00941.1"/>
    </source>
</evidence>
<protein>
    <submittedName>
        <fullName evidence="1">Uncharacterized protein</fullName>
    </submittedName>
</protein>
<sequence>MADRHRIAPEGKSIKMEPHPKIMDILATTLKSHGHECAMIVGASDHKFEWCGKDICERAVSRQRMNHMQRERQKFADELEASGHTCIKIAESYPIQIHWCESEVCANSKK</sequence>
<proteinExistence type="predicted"/>